<feature type="signal peptide" evidence="2">
    <location>
        <begin position="1"/>
        <end position="21"/>
    </location>
</feature>
<feature type="region of interest" description="Disordered" evidence="1">
    <location>
        <begin position="25"/>
        <end position="94"/>
    </location>
</feature>
<dbReference type="Proteomes" id="UP001364764">
    <property type="component" value="Chromosome"/>
</dbReference>
<evidence type="ECO:0008006" key="5">
    <source>
        <dbReference type="Google" id="ProtNLM"/>
    </source>
</evidence>
<keyword evidence="2" id="KW-0732">Signal</keyword>
<dbReference type="EMBL" id="CP145892">
    <property type="protein sequence ID" value="WWP23078.1"/>
    <property type="molecule type" value="Genomic_DNA"/>
</dbReference>
<organism evidence="3 4">
    <name type="scientific">Paenibacillus amylolyticus</name>
    <dbReference type="NCBI Taxonomy" id="1451"/>
    <lineage>
        <taxon>Bacteria</taxon>
        <taxon>Bacillati</taxon>
        <taxon>Bacillota</taxon>
        <taxon>Bacilli</taxon>
        <taxon>Bacillales</taxon>
        <taxon>Paenibacillaceae</taxon>
        <taxon>Paenibacillus</taxon>
    </lineage>
</organism>
<dbReference type="RefSeq" id="WP_338708639.1">
    <property type="nucleotide sequence ID" value="NZ_CP145892.1"/>
</dbReference>
<feature type="compositionally biased region" description="Polar residues" evidence="1">
    <location>
        <begin position="57"/>
        <end position="93"/>
    </location>
</feature>
<proteinExistence type="predicted"/>
<dbReference type="GeneID" id="93476436"/>
<evidence type="ECO:0000256" key="1">
    <source>
        <dbReference type="SAM" id="MobiDB-lite"/>
    </source>
</evidence>
<dbReference type="PROSITE" id="PS51257">
    <property type="entry name" value="PROKAR_LIPOPROTEIN"/>
    <property type="match status" value="1"/>
</dbReference>
<reference evidence="3 4" key="1">
    <citation type="submission" date="2024-02" db="EMBL/GenBank/DDBJ databases">
        <title>Complete sequences of two Paenibacillus sp. strains and one Lysinibacillus strain isolated from the environment on STAA medium highlight biotechnological potential.</title>
        <authorList>
            <person name="Attere S.A."/>
            <person name="Piche L.C."/>
            <person name="Intertaglia L."/>
            <person name="Lami R."/>
            <person name="Charette S.J."/>
            <person name="Vincent A.T."/>
        </authorList>
    </citation>
    <scope>NUCLEOTIDE SEQUENCE [LARGE SCALE GENOMIC DNA]</scope>
    <source>
        <strain evidence="3 4">Y5S-7</strain>
    </source>
</reference>
<evidence type="ECO:0000313" key="3">
    <source>
        <dbReference type="EMBL" id="WWP23078.1"/>
    </source>
</evidence>
<gene>
    <name evidence="3" type="ORF">V6668_13185</name>
</gene>
<feature type="compositionally biased region" description="Low complexity" evidence="1">
    <location>
        <begin position="28"/>
        <end position="42"/>
    </location>
</feature>
<protein>
    <recommendedName>
        <fullName evidence="5">Lipoprotein</fullName>
    </recommendedName>
</protein>
<accession>A0ABD8B090</accession>
<sequence length="303" mass="32305">MKKQPLWITIPVTTAVLLALAGCGGPDSNTASSENSSSPTTTVGEQTETGSGGADFSNENETGTKENAGTTDNEDTSGSKANDNQVATGQSGVNDVIKQVRNQLKMKDAALPTSFTLDKGTSLGAAILSNTADAFKVNFYATTQSVAINDQSLSASDSKIPVRASYEVKTYKDPNQSEIFPETDLKDIPADMVVDLGHGIKGMSEGAAGSQYLTWQEGRWTLEIRSVSEDEMNNPGIAKKMVEYLESHTLPVPKDKGYIKVEYPSGGKSVHVTISWQDGNQIHQLKTDQVPLEALGMVVSVKP</sequence>
<evidence type="ECO:0000256" key="2">
    <source>
        <dbReference type="SAM" id="SignalP"/>
    </source>
</evidence>
<evidence type="ECO:0000313" key="4">
    <source>
        <dbReference type="Proteomes" id="UP001364764"/>
    </source>
</evidence>
<dbReference type="AlphaFoldDB" id="A0ABD8B090"/>
<feature type="chain" id="PRO_5044864643" description="Lipoprotein" evidence="2">
    <location>
        <begin position="22"/>
        <end position="303"/>
    </location>
</feature>
<name>A0ABD8B090_PAEAM</name>